<dbReference type="InterPro" id="IPR023828">
    <property type="entry name" value="Peptidase_S8_Ser-AS"/>
</dbReference>
<dbReference type="InterPro" id="IPR051048">
    <property type="entry name" value="Peptidase_S8/S53_subtilisin"/>
</dbReference>
<dbReference type="PANTHER" id="PTHR43399">
    <property type="entry name" value="SUBTILISIN-RELATED"/>
    <property type="match status" value="1"/>
</dbReference>
<feature type="active site" description="Charge relay system" evidence="7">
    <location>
        <position position="623"/>
    </location>
</feature>
<keyword evidence="4 7" id="KW-0720">Serine protease</keyword>
<evidence type="ECO:0000256" key="1">
    <source>
        <dbReference type="ARBA" id="ARBA00011073"/>
    </source>
</evidence>
<keyword evidence="9" id="KW-1133">Transmembrane helix</keyword>
<evidence type="ECO:0000256" key="6">
    <source>
        <dbReference type="ARBA" id="ARBA00023619"/>
    </source>
</evidence>
<evidence type="ECO:0000259" key="10">
    <source>
        <dbReference type="Pfam" id="PF00082"/>
    </source>
</evidence>
<dbReference type="PROSITE" id="PS00138">
    <property type="entry name" value="SUBTILASE_SER"/>
    <property type="match status" value="1"/>
</dbReference>
<dbReference type="PANTHER" id="PTHR43399:SF4">
    <property type="entry name" value="CELL WALL-ASSOCIATED PROTEASE"/>
    <property type="match status" value="1"/>
</dbReference>
<dbReference type="InterPro" id="IPR000209">
    <property type="entry name" value="Peptidase_S8/S53_dom"/>
</dbReference>
<organism evidence="11">
    <name type="scientific">Ditylum brightwellii</name>
    <dbReference type="NCBI Taxonomy" id="49249"/>
    <lineage>
        <taxon>Eukaryota</taxon>
        <taxon>Sar</taxon>
        <taxon>Stramenopiles</taxon>
        <taxon>Ochrophyta</taxon>
        <taxon>Bacillariophyta</taxon>
        <taxon>Mediophyceae</taxon>
        <taxon>Lithodesmiophycidae</taxon>
        <taxon>Lithodesmiales</taxon>
        <taxon>Lithodesmiaceae</taxon>
        <taxon>Ditylum</taxon>
    </lineage>
</organism>
<proteinExistence type="inferred from homology"/>
<dbReference type="CDD" id="cd04842">
    <property type="entry name" value="Peptidases_S8_Kp43_protease"/>
    <property type="match status" value="1"/>
</dbReference>
<evidence type="ECO:0000256" key="2">
    <source>
        <dbReference type="ARBA" id="ARBA00022670"/>
    </source>
</evidence>
<dbReference type="GO" id="GO:0006508">
    <property type="term" value="P:proteolysis"/>
    <property type="evidence" value="ECO:0007669"/>
    <property type="project" value="UniProtKB-KW"/>
</dbReference>
<feature type="domain" description="Peptidase S8/S53" evidence="10">
    <location>
        <begin position="360"/>
        <end position="680"/>
    </location>
</feature>
<evidence type="ECO:0000256" key="4">
    <source>
        <dbReference type="ARBA" id="ARBA00022825"/>
    </source>
</evidence>
<name>A0A7S4VZ45_9STRA</name>
<dbReference type="PROSITE" id="PS00137">
    <property type="entry name" value="SUBTILASE_HIS"/>
    <property type="match status" value="1"/>
</dbReference>
<gene>
    <name evidence="11" type="ORF">DBRI00130_LOCUS40844</name>
</gene>
<reference evidence="11" key="1">
    <citation type="submission" date="2021-01" db="EMBL/GenBank/DDBJ databases">
        <authorList>
            <person name="Corre E."/>
            <person name="Pelletier E."/>
            <person name="Niang G."/>
            <person name="Scheremetjew M."/>
            <person name="Finn R."/>
            <person name="Kale V."/>
            <person name="Holt S."/>
            <person name="Cochrane G."/>
            <person name="Meng A."/>
            <person name="Brown T."/>
            <person name="Cohen L."/>
        </authorList>
    </citation>
    <scope>NUCLEOTIDE SEQUENCE</scope>
    <source>
        <strain evidence="11">GSO104</strain>
    </source>
</reference>
<evidence type="ECO:0000256" key="7">
    <source>
        <dbReference type="PROSITE-ProRule" id="PRU01240"/>
    </source>
</evidence>
<dbReference type="InterPro" id="IPR034058">
    <property type="entry name" value="TagA/B/C/D_pept_dom"/>
</dbReference>
<evidence type="ECO:0000256" key="5">
    <source>
        <dbReference type="ARBA" id="ARBA00023529"/>
    </source>
</evidence>
<keyword evidence="9" id="KW-0472">Membrane</keyword>
<feature type="transmembrane region" description="Helical" evidence="9">
    <location>
        <begin position="863"/>
        <end position="885"/>
    </location>
</feature>
<keyword evidence="3 7" id="KW-0378">Hydrolase</keyword>
<dbReference type="Gene3D" id="2.60.120.380">
    <property type="match status" value="1"/>
</dbReference>
<dbReference type="Pfam" id="PF00082">
    <property type="entry name" value="Peptidase_S8"/>
    <property type="match status" value="1"/>
</dbReference>
<evidence type="ECO:0000256" key="9">
    <source>
        <dbReference type="SAM" id="Phobius"/>
    </source>
</evidence>
<protein>
    <recommendedName>
        <fullName evidence="6">subtilisin</fullName>
        <ecNumber evidence="6">3.4.21.62</ecNumber>
    </recommendedName>
</protein>
<dbReference type="PROSITE" id="PS51892">
    <property type="entry name" value="SUBTILASE"/>
    <property type="match status" value="1"/>
</dbReference>
<dbReference type="InterPro" id="IPR036852">
    <property type="entry name" value="Peptidase_S8/S53_dom_sf"/>
</dbReference>
<dbReference type="EC" id="3.4.21.62" evidence="6"/>
<feature type="region of interest" description="Disordered" evidence="8">
    <location>
        <begin position="590"/>
        <end position="610"/>
    </location>
</feature>
<dbReference type="PRINTS" id="PR00723">
    <property type="entry name" value="SUBTILISIN"/>
</dbReference>
<dbReference type="Gene3D" id="3.40.50.200">
    <property type="entry name" value="Peptidase S8/S53 domain"/>
    <property type="match status" value="1"/>
</dbReference>
<sequence length="889" mass="94197">MESEMEAEFLDLTEKVGSEAELLAVVKPVWDAANDYELNRAEEEELSSGKPYPYIVCHRGSAAGMSTNKRKKAVKERLMAAAVAAKNFSEEEATEYVQNINYATMAVKDDLFCGVTRLHASIACEISDESNSISVQPMIMSLKMAADTVGTILDRMADTALQFEGDPNVDFTLCPGATTDAKFAEKDITTTMGGGDVTEEFIAFLLDRGENFSCADPNITSAASSALYWTDPASPTLTEQVSITKRTIYWAELFDRSLNTCNCDDMYTNRLRATVTEGDPSNPHDPDILNILFMSEGATPSDTDCAIALVAAGALQPEICHVEVQGVVDTGNDIAQWLAQGGVGSEDAMETPLYDAGITGAGQVVAVSDTGLDYENCYFMDANAPDPSAARNDAHRKVVSYNPFVDDADAKNGHGTHVCGIVAGHRSEGGMEQTDGVANGIAYDAKIAFLDIGFPDQSLSLPRRDSDILSTGRGTGDDSKDAHIHSASWGGATNSYTGQARNFDNFMFKNDDFLILVAAGNSGRDGLNSVGTPATAKNILSVGAHNSVKSASGGLGPTYVADFSSRGPTADGRMKPDILAPGKFLVSAGADPENPGSCDDGSLTDKPFRSGSSPGLLSLAGTSMATPATSGSAALIRQYLVEGWHQEGTKGSGQSVQPSGALVKAILMNGAQFMEGVDDGGFTGNPSPVEQYDTNQGFGRVSLMDSVFIANKTRVQIAFFEDAVEDGGEHTYNVTIDKSGGCSYPELRATLVWTEPGSQSGCKFCLINDLDLTVTKVDGNGMVMETYYPNGKNGRDTTNNAERAIVGNTKDGDQFVVTVSGTNLESDRQKYAVVMSGCFGGSAVSSAGGNAFEDDDSNDRRKFILIGVGAGVAAILVFIFCICCCKRRK</sequence>
<dbReference type="InterPro" id="IPR022398">
    <property type="entry name" value="Peptidase_S8_His-AS"/>
</dbReference>
<evidence type="ECO:0000313" key="11">
    <source>
        <dbReference type="EMBL" id="CAE4660455.1"/>
    </source>
</evidence>
<evidence type="ECO:0000256" key="3">
    <source>
        <dbReference type="ARBA" id="ARBA00022801"/>
    </source>
</evidence>
<evidence type="ECO:0000256" key="8">
    <source>
        <dbReference type="SAM" id="MobiDB-lite"/>
    </source>
</evidence>
<feature type="active site" description="Charge relay system" evidence="7">
    <location>
        <position position="369"/>
    </location>
</feature>
<dbReference type="AlphaFoldDB" id="A0A7S4VZ45"/>
<keyword evidence="2 7" id="KW-0645">Protease</keyword>
<comment type="catalytic activity">
    <reaction evidence="5">
        <text>Hydrolysis of proteins with broad specificity for peptide bonds, and a preference for a large uncharged residue in P1. Hydrolyzes peptide amides.</text>
        <dbReference type="EC" id="3.4.21.62"/>
    </reaction>
</comment>
<dbReference type="EMBL" id="HBNS01056753">
    <property type="protein sequence ID" value="CAE4660455.1"/>
    <property type="molecule type" value="Transcribed_RNA"/>
</dbReference>
<dbReference type="InterPro" id="IPR015500">
    <property type="entry name" value="Peptidase_S8_subtilisin-rel"/>
</dbReference>
<dbReference type="SUPFAM" id="SSF52743">
    <property type="entry name" value="Subtilisin-like"/>
    <property type="match status" value="1"/>
</dbReference>
<dbReference type="GO" id="GO:0004252">
    <property type="term" value="F:serine-type endopeptidase activity"/>
    <property type="evidence" value="ECO:0007669"/>
    <property type="project" value="UniProtKB-UniRule"/>
</dbReference>
<comment type="similarity">
    <text evidence="1 7">Belongs to the peptidase S8 family.</text>
</comment>
<feature type="active site" description="Charge relay system" evidence="7">
    <location>
        <position position="414"/>
    </location>
</feature>
<accession>A0A7S4VZ45</accession>
<keyword evidence="9" id="KW-0812">Transmembrane</keyword>